<evidence type="ECO:0000313" key="2">
    <source>
        <dbReference type="EMBL" id="SEP31403.1"/>
    </source>
</evidence>
<reference evidence="3" key="1">
    <citation type="submission" date="2016-10" db="EMBL/GenBank/DDBJ databases">
        <authorList>
            <person name="Varghese N."/>
            <person name="Submissions S."/>
        </authorList>
    </citation>
    <scope>NUCLEOTIDE SEQUENCE [LARGE SCALE GENOMIC DNA]</scope>
    <source>
        <strain evidence="3">CGMCC 1.10121</strain>
    </source>
</reference>
<feature type="domain" description="C2H2-type" evidence="1">
    <location>
        <begin position="14"/>
        <end position="42"/>
    </location>
</feature>
<dbReference type="PROSITE" id="PS50157">
    <property type="entry name" value="ZINC_FINGER_C2H2_2"/>
    <property type="match status" value="1"/>
</dbReference>
<dbReference type="InterPro" id="IPR013087">
    <property type="entry name" value="Znf_C2H2_type"/>
</dbReference>
<evidence type="ECO:0000313" key="3">
    <source>
        <dbReference type="Proteomes" id="UP000199126"/>
    </source>
</evidence>
<evidence type="ECO:0000259" key="1">
    <source>
        <dbReference type="PROSITE" id="PS50157"/>
    </source>
</evidence>
<keyword evidence="3" id="KW-1185">Reference proteome</keyword>
<dbReference type="Proteomes" id="UP000199126">
    <property type="component" value="Unassembled WGS sequence"/>
</dbReference>
<protein>
    <recommendedName>
        <fullName evidence="1">C2H2-type domain-containing protein</fullName>
    </recommendedName>
</protein>
<gene>
    <name evidence="2" type="ORF">SAMN04487948_1452</name>
</gene>
<accession>A0A1H8WV88</accession>
<dbReference type="EMBL" id="FODV01000045">
    <property type="protein sequence ID" value="SEP31403.1"/>
    <property type="molecule type" value="Genomic_DNA"/>
</dbReference>
<organism evidence="2 3">
    <name type="scientific">Halogranum amylolyticum</name>
    <dbReference type="NCBI Taxonomy" id="660520"/>
    <lineage>
        <taxon>Archaea</taxon>
        <taxon>Methanobacteriati</taxon>
        <taxon>Methanobacteriota</taxon>
        <taxon>Stenosarchaea group</taxon>
        <taxon>Halobacteria</taxon>
        <taxon>Halobacteriales</taxon>
        <taxon>Haloferacaceae</taxon>
    </lineage>
</organism>
<name>A0A1H8WV88_9EURY</name>
<dbReference type="PROSITE" id="PS00028">
    <property type="entry name" value="ZINC_FINGER_C2H2_1"/>
    <property type="match status" value="1"/>
</dbReference>
<dbReference type="AlphaFoldDB" id="A0A1H8WV88"/>
<proteinExistence type="predicted"/>
<sequence>MIRDAIDANATGNYLCCECGVAYRKYENAVRHENVVHLQDDTYVLSFNDATDIVADGDLEERWLIIYDETSMIWEHPKQVEGKKRRIRALQDADYYLNLVELLERVWLPAEAFEHPSWD</sequence>